<comment type="caution">
    <text evidence="5">The sequence shown here is derived from an EMBL/GenBank/DDBJ whole genome shotgun (WGS) entry which is preliminary data.</text>
</comment>
<dbReference type="InterPro" id="IPR011711">
    <property type="entry name" value="GntR_C"/>
</dbReference>
<name>A0A2G6K910_9BACT</name>
<dbReference type="Pfam" id="PF07729">
    <property type="entry name" value="FCD"/>
    <property type="match status" value="1"/>
</dbReference>
<dbReference type="Proteomes" id="UP000230821">
    <property type="component" value="Unassembled WGS sequence"/>
</dbReference>
<proteinExistence type="predicted"/>
<accession>A0A2G6K910</accession>
<dbReference type="SUPFAM" id="SSF48008">
    <property type="entry name" value="GntR ligand-binding domain-like"/>
    <property type="match status" value="1"/>
</dbReference>
<dbReference type="PROSITE" id="PS50949">
    <property type="entry name" value="HTH_GNTR"/>
    <property type="match status" value="1"/>
</dbReference>
<dbReference type="InterPro" id="IPR036388">
    <property type="entry name" value="WH-like_DNA-bd_sf"/>
</dbReference>
<dbReference type="Gene3D" id="1.10.10.10">
    <property type="entry name" value="Winged helix-like DNA-binding domain superfamily/Winged helix DNA-binding domain"/>
    <property type="match status" value="1"/>
</dbReference>
<dbReference type="InterPro" id="IPR000524">
    <property type="entry name" value="Tscrpt_reg_HTH_GntR"/>
</dbReference>
<keyword evidence="3" id="KW-0804">Transcription</keyword>
<dbReference type="Pfam" id="PF00392">
    <property type="entry name" value="GntR"/>
    <property type="match status" value="1"/>
</dbReference>
<dbReference type="InterPro" id="IPR008920">
    <property type="entry name" value="TF_FadR/GntR_C"/>
</dbReference>
<feature type="domain" description="HTH gntR-type" evidence="4">
    <location>
        <begin position="15"/>
        <end position="83"/>
    </location>
</feature>
<dbReference type="GO" id="GO:0003677">
    <property type="term" value="F:DNA binding"/>
    <property type="evidence" value="ECO:0007669"/>
    <property type="project" value="UniProtKB-KW"/>
</dbReference>
<keyword evidence="1" id="KW-0805">Transcription regulation</keyword>
<protein>
    <submittedName>
        <fullName evidence="5">GntR family transcriptional regulator</fullName>
    </submittedName>
</protein>
<evidence type="ECO:0000256" key="2">
    <source>
        <dbReference type="ARBA" id="ARBA00023125"/>
    </source>
</evidence>
<reference evidence="5 6" key="1">
    <citation type="submission" date="2017-10" db="EMBL/GenBank/DDBJ databases">
        <title>Novel microbial diversity and functional potential in the marine mammal oral microbiome.</title>
        <authorList>
            <person name="Dudek N.K."/>
            <person name="Sun C.L."/>
            <person name="Burstein D."/>
            <person name="Kantor R.S."/>
            <person name="Aliaga Goltsman D.S."/>
            <person name="Bik E.M."/>
            <person name="Thomas B.C."/>
            <person name="Banfield J.F."/>
            <person name="Relman D.A."/>
        </authorList>
    </citation>
    <scope>NUCLEOTIDE SEQUENCE [LARGE SCALE GENOMIC DNA]</scope>
    <source>
        <strain evidence="5">DOLJORAL78_47_16</strain>
    </source>
</reference>
<evidence type="ECO:0000256" key="1">
    <source>
        <dbReference type="ARBA" id="ARBA00023015"/>
    </source>
</evidence>
<dbReference type="AlphaFoldDB" id="A0A2G6K910"/>
<dbReference type="EMBL" id="PDSK01000117">
    <property type="protein sequence ID" value="PIE32188.1"/>
    <property type="molecule type" value="Genomic_DNA"/>
</dbReference>
<evidence type="ECO:0000313" key="6">
    <source>
        <dbReference type="Proteomes" id="UP000230821"/>
    </source>
</evidence>
<keyword evidence="2" id="KW-0238">DNA-binding</keyword>
<dbReference type="Gene3D" id="1.20.120.530">
    <property type="entry name" value="GntR ligand-binding domain-like"/>
    <property type="match status" value="1"/>
</dbReference>
<dbReference type="SMART" id="SM00895">
    <property type="entry name" value="FCD"/>
    <property type="match status" value="1"/>
</dbReference>
<dbReference type="SMART" id="SM00345">
    <property type="entry name" value="HTH_GNTR"/>
    <property type="match status" value="1"/>
</dbReference>
<gene>
    <name evidence="5" type="ORF">CSA56_16400</name>
</gene>
<evidence type="ECO:0000256" key="3">
    <source>
        <dbReference type="ARBA" id="ARBA00023163"/>
    </source>
</evidence>
<dbReference type="PRINTS" id="PR00035">
    <property type="entry name" value="HTHGNTR"/>
</dbReference>
<dbReference type="SUPFAM" id="SSF46785">
    <property type="entry name" value="Winged helix' DNA-binding domain"/>
    <property type="match status" value="1"/>
</dbReference>
<dbReference type="InterPro" id="IPR036390">
    <property type="entry name" value="WH_DNA-bd_sf"/>
</dbReference>
<evidence type="ECO:0000313" key="5">
    <source>
        <dbReference type="EMBL" id="PIE32188.1"/>
    </source>
</evidence>
<sequence length="243" mass="27414">MKSKLLEHINKIEIPKAAELIIQQIRDLIKSGTLKPGDRLPSENALAKTFGVSRGQVREALKKLEFYGVLNTVPQIGTFVSEIGVKALEGVLSNVLHLQGEDYDSLNDTRAVLEIRAAELVTLRATDEEIEEIVQANEAFYRQRAEGNRALDEDIYFHLKIAEYAHSSVLASLVTLLASDIIKEYRRINELRPKRKSNSVEEHRKIVESIQLRDPHLASKAMTEHMQQALMAGKDLHVLPTMK</sequence>
<organism evidence="5 6">
    <name type="scientific">candidate division KSB3 bacterium</name>
    <dbReference type="NCBI Taxonomy" id="2044937"/>
    <lineage>
        <taxon>Bacteria</taxon>
        <taxon>candidate division KSB3</taxon>
    </lineage>
</organism>
<evidence type="ECO:0000259" key="4">
    <source>
        <dbReference type="PROSITE" id="PS50949"/>
    </source>
</evidence>
<dbReference type="CDD" id="cd07377">
    <property type="entry name" value="WHTH_GntR"/>
    <property type="match status" value="1"/>
</dbReference>
<dbReference type="PANTHER" id="PTHR43537:SF5">
    <property type="entry name" value="UXU OPERON TRANSCRIPTIONAL REGULATOR"/>
    <property type="match status" value="1"/>
</dbReference>
<dbReference type="PANTHER" id="PTHR43537">
    <property type="entry name" value="TRANSCRIPTIONAL REGULATOR, GNTR FAMILY"/>
    <property type="match status" value="1"/>
</dbReference>
<dbReference type="GO" id="GO:0003700">
    <property type="term" value="F:DNA-binding transcription factor activity"/>
    <property type="evidence" value="ECO:0007669"/>
    <property type="project" value="InterPro"/>
</dbReference>